<dbReference type="RefSeq" id="WP_006770768.1">
    <property type="nucleotide sequence ID" value="NZ_BQNJ01000001.1"/>
</dbReference>
<comment type="caution">
    <text evidence="3">The sequence shown here is derived from an EMBL/GenBank/DDBJ whole genome shotgun (WGS) entry which is preliminary data.</text>
</comment>
<evidence type="ECO:0000313" key="3">
    <source>
        <dbReference type="EMBL" id="MUB65074.1"/>
    </source>
</evidence>
<dbReference type="Proteomes" id="UP000434223">
    <property type="component" value="Unassembled WGS sequence"/>
</dbReference>
<reference evidence="3 4" key="1">
    <citation type="submission" date="2019-09" db="EMBL/GenBank/DDBJ databases">
        <title>Draft genome sequencing of Hungatella hathewayi 123Y-2.</title>
        <authorList>
            <person name="Lv Q."/>
            <person name="Li S."/>
        </authorList>
    </citation>
    <scope>NUCLEOTIDE SEQUENCE [LARGE SCALE GENOMIC DNA]</scope>
    <source>
        <strain evidence="3 4">123Y-2</strain>
    </source>
</reference>
<gene>
    <name evidence="2" type="ORF">CE91St55_12570</name>
    <name evidence="3" type="ORF">GNE07_18825</name>
</gene>
<dbReference type="AlphaFoldDB" id="A0A174QPX0"/>
<sequence length="59" mass="6648">MKKVEIMSIAVFIVTLLIMGINMFIRPLSDWLVRVDGIVMLISAAVVVYMAVQSHNEKI</sequence>
<dbReference type="Proteomes" id="UP001055091">
    <property type="component" value="Unassembled WGS sequence"/>
</dbReference>
<evidence type="ECO:0000313" key="4">
    <source>
        <dbReference type="Proteomes" id="UP000434223"/>
    </source>
</evidence>
<keyword evidence="1" id="KW-1133">Transmembrane helix</keyword>
<feature type="transmembrane region" description="Helical" evidence="1">
    <location>
        <begin position="31"/>
        <end position="52"/>
    </location>
</feature>
<feature type="transmembrane region" description="Helical" evidence="1">
    <location>
        <begin position="7"/>
        <end position="25"/>
    </location>
</feature>
<evidence type="ECO:0000256" key="1">
    <source>
        <dbReference type="SAM" id="Phobius"/>
    </source>
</evidence>
<keyword evidence="1" id="KW-0812">Transmembrane</keyword>
<accession>A0A174QPX0</accession>
<evidence type="ECO:0000313" key="2">
    <source>
        <dbReference type="EMBL" id="GKG99275.1"/>
    </source>
</evidence>
<dbReference type="OrthoDB" id="1957654at2"/>
<reference evidence="2" key="2">
    <citation type="submission" date="2022-01" db="EMBL/GenBank/DDBJ databases">
        <title>Novel bile acid biosynthetic pathways are enriched in the microbiome of centenarians.</title>
        <authorList>
            <person name="Sato Y."/>
            <person name="Atarashi K."/>
            <person name="Plichta R.D."/>
            <person name="Arai Y."/>
            <person name="Sasajima S."/>
            <person name="Kearney M.S."/>
            <person name="Suda W."/>
            <person name="Takeshita K."/>
            <person name="Sasaki T."/>
            <person name="Okamoto S."/>
            <person name="Skelly N.A."/>
            <person name="Okamura Y."/>
            <person name="Vlamakis H."/>
            <person name="Li Y."/>
            <person name="Tanoue T."/>
            <person name="Takei H."/>
            <person name="Nittono H."/>
            <person name="Narushima S."/>
            <person name="Irie J."/>
            <person name="Itoh H."/>
            <person name="Moriya K."/>
            <person name="Sugiura Y."/>
            <person name="Suematsu M."/>
            <person name="Moritoki N."/>
            <person name="Shibata S."/>
            <person name="Littman R.D."/>
            <person name="Fischbach A.M."/>
            <person name="Uwamino Y."/>
            <person name="Inoue T."/>
            <person name="Honda A."/>
            <person name="Hattori M."/>
            <person name="Murai T."/>
            <person name="Xavier J.R."/>
            <person name="Hirose N."/>
            <person name="Honda K."/>
        </authorList>
    </citation>
    <scope>NUCLEOTIDE SEQUENCE</scope>
    <source>
        <strain evidence="2">CE91-St55</strain>
    </source>
</reference>
<dbReference type="EMBL" id="WNME01000013">
    <property type="protein sequence ID" value="MUB65074.1"/>
    <property type="molecule type" value="Genomic_DNA"/>
</dbReference>
<organism evidence="3 4">
    <name type="scientific">Hungatella hathewayi</name>
    <dbReference type="NCBI Taxonomy" id="154046"/>
    <lineage>
        <taxon>Bacteria</taxon>
        <taxon>Bacillati</taxon>
        <taxon>Bacillota</taxon>
        <taxon>Clostridia</taxon>
        <taxon>Lachnospirales</taxon>
        <taxon>Lachnospiraceae</taxon>
        <taxon>Hungatella</taxon>
    </lineage>
</organism>
<protein>
    <submittedName>
        <fullName evidence="3">Uncharacterized protein</fullName>
    </submittedName>
</protein>
<name>A0A174QPX0_9FIRM</name>
<dbReference type="GeneID" id="93147709"/>
<proteinExistence type="predicted"/>
<keyword evidence="1" id="KW-0472">Membrane</keyword>
<dbReference type="EMBL" id="BQNJ01000001">
    <property type="protein sequence ID" value="GKG99275.1"/>
    <property type="molecule type" value="Genomic_DNA"/>
</dbReference>